<feature type="signal peptide" evidence="2">
    <location>
        <begin position="1"/>
        <end position="22"/>
    </location>
</feature>
<reference evidence="4 5" key="1">
    <citation type="journal article" date="2018" name="Sci. Rep.">
        <title>Comparative genomics provides insights into the lifestyle and reveals functional heterogeneity of dark septate endophytic fungi.</title>
        <authorList>
            <person name="Knapp D.G."/>
            <person name="Nemeth J.B."/>
            <person name="Barry K."/>
            <person name="Hainaut M."/>
            <person name="Henrissat B."/>
            <person name="Johnson J."/>
            <person name="Kuo A."/>
            <person name="Lim J.H.P."/>
            <person name="Lipzen A."/>
            <person name="Nolan M."/>
            <person name="Ohm R.A."/>
            <person name="Tamas L."/>
            <person name="Grigoriev I.V."/>
            <person name="Spatafora J.W."/>
            <person name="Nagy L.G."/>
            <person name="Kovacs G.M."/>
        </authorList>
    </citation>
    <scope>NUCLEOTIDE SEQUENCE [LARGE SCALE GENOMIC DNA]</scope>
    <source>
        <strain evidence="4 5">DSE2036</strain>
    </source>
</reference>
<keyword evidence="1" id="KW-0812">Transmembrane</keyword>
<dbReference type="InterPro" id="IPR017850">
    <property type="entry name" value="Alkaline_phosphatase_core_sf"/>
</dbReference>
<dbReference type="AlphaFoldDB" id="A0A2V1CXY5"/>
<feature type="domain" description="Sulfatase N-terminal" evidence="3">
    <location>
        <begin position="387"/>
        <end position="669"/>
    </location>
</feature>
<dbReference type="Pfam" id="PF00884">
    <property type="entry name" value="Sulfatase"/>
    <property type="match status" value="1"/>
</dbReference>
<dbReference type="PANTHER" id="PTHR43751:SF3">
    <property type="entry name" value="SULFATASE N-TERMINAL DOMAIN-CONTAINING PROTEIN"/>
    <property type="match status" value="1"/>
</dbReference>
<feature type="transmembrane region" description="Helical" evidence="1">
    <location>
        <begin position="116"/>
        <end position="141"/>
    </location>
</feature>
<gene>
    <name evidence="4" type="ORF">DM02DRAFT_711235</name>
</gene>
<feature type="transmembrane region" description="Helical" evidence="1">
    <location>
        <begin position="177"/>
        <end position="195"/>
    </location>
</feature>
<protein>
    <submittedName>
        <fullName evidence="4">Alkaline phosphatase-like protein</fullName>
    </submittedName>
</protein>
<feature type="chain" id="PRO_5016156845" evidence="2">
    <location>
        <begin position="23"/>
        <end position="804"/>
    </location>
</feature>
<dbReference type="InterPro" id="IPR052701">
    <property type="entry name" value="GAG_Ulvan_Degrading_Sulfatases"/>
</dbReference>
<feature type="transmembrane region" description="Helical" evidence="1">
    <location>
        <begin position="71"/>
        <end position="96"/>
    </location>
</feature>
<evidence type="ECO:0000313" key="5">
    <source>
        <dbReference type="Proteomes" id="UP000244855"/>
    </source>
</evidence>
<feature type="transmembrane region" description="Helical" evidence="1">
    <location>
        <begin position="37"/>
        <end position="59"/>
    </location>
</feature>
<dbReference type="OrthoDB" id="103349at2759"/>
<dbReference type="Proteomes" id="UP000244855">
    <property type="component" value="Unassembled WGS sequence"/>
</dbReference>
<evidence type="ECO:0000256" key="1">
    <source>
        <dbReference type="SAM" id="Phobius"/>
    </source>
</evidence>
<keyword evidence="1" id="KW-1133">Transmembrane helix</keyword>
<keyword evidence="5" id="KW-1185">Reference proteome</keyword>
<organism evidence="4 5">
    <name type="scientific">Periconia macrospinosa</name>
    <dbReference type="NCBI Taxonomy" id="97972"/>
    <lineage>
        <taxon>Eukaryota</taxon>
        <taxon>Fungi</taxon>
        <taxon>Dikarya</taxon>
        <taxon>Ascomycota</taxon>
        <taxon>Pezizomycotina</taxon>
        <taxon>Dothideomycetes</taxon>
        <taxon>Pleosporomycetidae</taxon>
        <taxon>Pleosporales</taxon>
        <taxon>Massarineae</taxon>
        <taxon>Periconiaceae</taxon>
        <taxon>Periconia</taxon>
    </lineage>
</organism>
<accession>A0A2V1CXY5</accession>
<dbReference type="PANTHER" id="PTHR43751">
    <property type="entry name" value="SULFATASE"/>
    <property type="match status" value="1"/>
</dbReference>
<keyword evidence="1" id="KW-0472">Membrane</keyword>
<keyword evidence="2" id="KW-0732">Signal</keyword>
<sequence length="804" mass="90378">MKRVLTSLSAFLFMLLVVAVCSSKTLHIWQHISSLRLLHLIIYLPTLFAQDAVTIFLAYRLLRSRHGAFSALLNIVGSILCTLLFVATAVQFGFYIETGFEVDWLTGIRFMRNPSSLRILMSGSASVYRAGAVMVSAALLFRISIHIARIRGYLLPQMMLKMSTPVNSTQGIQGRHLSVPLPIVGLFAIILLQWTRPAIPYDHLSDSIPLAVMKALHQVQTSRRSVRQKNDIPARDDLYGLTWADGQPLPGLDCWLDNRGEMGAVANLSDTYPSLCDRHRHRYKPLDDPLKISNLDLDLLLPLQQTFRESAISITHIVLLTLESTRKDVFPIRQSSPIYDRILRSQEEDQRETLDRMLARLTPVAQKVTGETFTPQPEVGPGRYMGGITVDGAVTDSTYTVKSLLGSHCGVSPMPYDFLTEIDCDIYQPCIPHILNLFNRVKGYSSSPNSEFDVGPTDVHSRSWTSAFLQSVESYDWEQDIEIKQMGFHTLIAAETLNNETAKHYPPKSPWLGYLGYAETEIKPYLRDIINDAVQSKKRLFLSHLTSTTHHPWDLPPSFAKKEYMGSHDGMDHTHLNNYLNTVHFADQWLGEVLNSLDEAGITNETLVVIVGDHGYPFPEDTEAWGVTGNPHITAFQVPLVFRHPHLPRIQVSANASSMSILPTILDLLIQSGSLDQDDITIASALIKQYQGQSLLRPFRNIHDDRQGWNLAIVASGGSLLAISSAAVPYRLVIPLVKGYEYRFTNLDIDPAEVQPLVAWSLDDLRTAVHDKYDPEASSWVDKAAEVGEWWLQEQDRLWNIHGE</sequence>
<dbReference type="SUPFAM" id="SSF53649">
    <property type="entry name" value="Alkaline phosphatase-like"/>
    <property type="match status" value="1"/>
</dbReference>
<evidence type="ECO:0000256" key="2">
    <source>
        <dbReference type="SAM" id="SignalP"/>
    </source>
</evidence>
<dbReference type="InterPro" id="IPR000917">
    <property type="entry name" value="Sulfatase_N"/>
</dbReference>
<evidence type="ECO:0000259" key="3">
    <source>
        <dbReference type="Pfam" id="PF00884"/>
    </source>
</evidence>
<proteinExistence type="predicted"/>
<name>A0A2V1CXY5_9PLEO</name>
<dbReference type="EMBL" id="KZ806206">
    <property type="protein sequence ID" value="PVH90592.1"/>
    <property type="molecule type" value="Genomic_DNA"/>
</dbReference>
<evidence type="ECO:0000313" key="4">
    <source>
        <dbReference type="EMBL" id="PVH90592.1"/>
    </source>
</evidence>
<dbReference type="Gene3D" id="3.40.720.10">
    <property type="entry name" value="Alkaline Phosphatase, subunit A"/>
    <property type="match status" value="1"/>
</dbReference>